<proteinExistence type="predicted"/>
<dbReference type="Gene3D" id="2.30.110.10">
    <property type="entry name" value="Electron Transport, Fmn-binding Protein, Chain A"/>
    <property type="match status" value="1"/>
</dbReference>
<evidence type="ECO:0000313" key="1">
    <source>
        <dbReference type="EMBL" id="ROO82543.1"/>
    </source>
</evidence>
<reference evidence="1 2" key="1">
    <citation type="submission" date="2018-11" db="EMBL/GenBank/DDBJ databases">
        <title>Sequencing the genomes of 1000 actinobacteria strains.</title>
        <authorList>
            <person name="Klenk H.-P."/>
        </authorList>
    </citation>
    <scope>NUCLEOTIDE SEQUENCE [LARGE SCALE GENOMIC DNA]</scope>
    <source>
        <strain evidence="1 2">DSM 44254</strain>
    </source>
</reference>
<gene>
    <name evidence="1" type="ORF">EDD29_0023</name>
</gene>
<dbReference type="OrthoDB" id="4545483at2"/>
<dbReference type="SUPFAM" id="SSF50475">
    <property type="entry name" value="FMN-binding split barrel"/>
    <property type="match status" value="1"/>
</dbReference>
<accession>A0A3N1CMM9</accession>
<dbReference type="EMBL" id="RJKE01000001">
    <property type="protein sequence ID" value="ROO82543.1"/>
    <property type="molecule type" value="Genomic_DNA"/>
</dbReference>
<protein>
    <recommendedName>
        <fullName evidence="3">Pyridoxamine 5'-phosphate oxidase</fullName>
    </recommendedName>
</protein>
<organism evidence="1 2">
    <name type="scientific">Actinocorallia herbida</name>
    <dbReference type="NCBI Taxonomy" id="58109"/>
    <lineage>
        <taxon>Bacteria</taxon>
        <taxon>Bacillati</taxon>
        <taxon>Actinomycetota</taxon>
        <taxon>Actinomycetes</taxon>
        <taxon>Streptosporangiales</taxon>
        <taxon>Thermomonosporaceae</taxon>
        <taxon>Actinocorallia</taxon>
    </lineage>
</organism>
<name>A0A3N1CMM9_9ACTN</name>
<dbReference type="RefSeq" id="WP_123661557.1">
    <property type="nucleotide sequence ID" value="NZ_RJKE01000001.1"/>
</dbReference>
<keyword evidence="2" id="KW-1185">Reference proteome</keyword>
<dbReference type="Proteomes" id="UP000272400">
    <property type="component" value="Unassembled WGS sequence"/>
</dbReference>
<sequence>MSRVRGLVREVVDAGRLMHLGVGSSPLQVFPVWYQAGWKPDVLRWISRVDRAHSRTVRLRGNVAGSIVAAEPDGLGDAVRGVRFAGFARELPTSGIDQQLDAFVARWPKAAGPLDRQALADGTSAMRLYEVSVERWILFDEEAFPADPRQEILAEIEPHYR</sequence>
<comment type="caution">
    <text evidence="1">The sequence shown here is derived from an EMBL/GenBank/DDBJ whole genome shotgun (WGS) entry which is preliminary data.</text>
</comment>
<dbReference type="InterPro" id="IPR012349">
    <property type="entry name" value="Split_barrel_FMN-bd"/>
</dbReference>
<evidence type="ECO:0000313" key="2">
    <source>
        <dbReference type="Proteomes" id="UP000272400"/>
    </source>
</evidence>
<dbReference type="AlphaFoldDB" id="A0A3N1CMM9"/>
<evidence type="ECO:0008006" key="3">
    <source>
        <dbReference type="Google" id="ProtNLM"/>
    </source>
</evidence>